<protein>
    <submittedName>
        <fullName evidence="2">Uncharacterized protein</fullName>
    </submittedName>
</protein>
<keyword evidence="3" id="KW-1185">Reference proteome</keyword>
<reference evidence="2 3" key="1">
    <citation type="submission" date="2019-11" db="EMBL/GenBank/DDBJ databases">
        <authorList>
            <person name="Dong K."/>
        </authorList>
    </citation>
    <scope>NUCLEOTIDE SEQUENCE [LARGE SCALE GENOMIC DNA]</scope>
    <source>
        <strain evidence="2 3">DK608</strain>
    </source>
</reference>
<feature type="transmembrane region" description="Helical" evidence="1">
    <location>
        <begin position="99"/>
        <end position="122"/>
    </location>
</feature>
<gene>
    <name evidence="2" type="ORF">GL284_09180</name>
</gene>
<keyword evidence="1" id="KW-1133">Transmembrane helix</keyword>
<comment type="caution">
    <text evidence="2">The sequence shown here is derived from an EMBL/GenBank/DDBJ whole genome shotgun (WGS) entry which is preliminary data.</text>
</comment>
<proteinExistence type="predicted"/>
<keyword evidence="1" id="KW-0812">Transmembrane</keyword>
<keyword evidence="1" id="KW-0472">Membrane</keyword>
<dbReference type="EMBL" id="WMII01000007">
    <property type="protein sequence ID" value="MTH64445.1"/>
    <property type="molecule type" value="Genomic_DNA"/>
</dbReference>
<dbReference type="Proteomes" id="UP000478740">
    <property type="component" value="Unassembled WGS sequence"/>
</dbReference>
<sequence length="127" mass="13970">MGIQNIRPMADEVAGLMAARFGGAKRGQQPDLEGVMRKRGGALPRKLRREAMFLVQADRMAGQPKLARQVDQDRLLRAHKALTAYLRPLGQGARLQGGFIRWASGVVLGLMVLAALVVWIMLQRGLI</sequence>
<evidence type="ECO:0000313" key="3">
    <source>
        <dbReference type="Proteomes" id="UP000478740"/>
    </source>
</evidence>
<dbReference type="AlphaFoldDB" id="A0A6L6IVB4"/>
<accession>A0A6L6IVB4</accession>
<evidence type="ECO:0000313" key="2">
    <source>
        <dbReference type="EMBL" id="MTH64445.1"/>
    </source>
</evidence>
<evidence type="ECO:0000256" key="1">
    <source>
        <dbReference type="SAM" id="Phobius"/>
    </source>
</evidence>
<name>A0A6L6IVB4_9RHOB</name>
<organism evidence="2 3">
    <name type="scientific">Paracoccus shanxieyensis</name>
    <dbReference type="NCBI Taxonomy" id="2675752"/>
    <lineage>
        <taxon>Bacteria</taxon>
        <taxon>Pseudomonadati</taxon>
        <taxon>Pseudomonadota</taxon>
        <taxon>Alphaproteobacteria</taxon>
        <taxon>Rhodobacterales</taxon>
        <taxon>Paracoccaceae</taxon>
        <taxon>Paracoccus</taxon>
    </lineage>
</organism>
<dbReference type="RefSeq" id="WP_155044304.1">
    <property type="nucleotide sequence ID" value="NZ_WMIH01000007.1"/>
</dbReference>